<dbReference type="EMBL" id="BATA01000025">
    <property type="protein sequence ID" value="GAD52521.1"/>
    <property type="molecule type" value="Genomic_DNA"/>
</dbReference>
<evidence type="ECO:0000313" key="3">
    <source>
        <dbReference type="Proteomes" id="UP000016986"/>
    </source>
</evidence>
<dbReference type="PANTHER" id="PTHR34075:SF5">
    <property type="entry name" value="BLR3430 PROTEIN"/>
    <property type="match status" value="1"/>
</dbReference>
<accession>U2YF15</accession>
<name>U2YF15_9EURY</name>
<dbReference type="SUPFAM" id="SSF50249">
    <property type="entry name" value="Nucleic acid-binding proteins"/>
    <property type="match status" value="1"/>
</dbReference>
<sequence length="121" mass="12813">MTEYETWLGAVDAGDGYALACPDGHRTVPPVKRCFDCGAPDLERVPIPDTGTVLTATTVHVAIPDYDDDAPYTVAIADFDGLRLTGRVCDSPDAADSLVGRDARLGAETDVGSPYLTLRAE</sequence>
<dbReference type="PANTHER" id="PTHR34075">
    <property type="entry name" value="BLR3430 PROTEIN"/>
    <property type="match status" value="1"/>
</dbReference>
<comment type="caution">
    <text evidence="2">The sequence shown here is derived from an EMBL/GenBank/DDBJ whole genome shotgun (WGS) entry which is preliminary data.</text>
</comment>
<dbReference type="eggNOG" id="arCOG01286">
    <property type="taxonomic scope" value="Archaea"/>
</dbReference>
<dbReference type="InterPro" id="IPR012340">
    <property type="entry name" value="NA-bd_OB-fold"/>
</dbReference>
<reference evidence="2 3" key="1">
    <citation type="submission" date="2013-09" db="EMBL/GenBank/DDBJ databases">
        <title>Whole genome sequencing of Halarchaeum acidiphilum strain MH1-52-1.</title>
        <authorList>
            <person name="Shimane Y."/>
            <person name="Minegishi H."/>
            <person name="Nishi S."/>
            <person name="Echigo A."/>
            <person name="Shuto A."/>
            <person name="Konishi M."/>
            <person name="Ito T."/>
            <person name="Ohkuma M."/>
            <person name="Ohta Y."/>
            <person name="Nagano Y."/>
            <person name="Tsubouchi T."/>
            <person name="Mori K."/>
            <person name="Usui K."/>
            <person name="Kamekura M."/>
            <person name="Usami R."/>
            <person name="Takaki Y."/>
            <person name="Hatada Y."/>
        </authorList>
    </citation>
    <scope>NUCLEOTIDE SEQUENCE [LARGE SCALE GENOMIC DNA]</scope>
    <source>
        <strain evidence="2 3">JCM 16109</strain>
    </source>
</reference>
<dbReference type="InterPro" id="IPR052513">
    <property type="entry name" value="Thioester_dehydratase-like"/>
</dbReference>
<dbReference type="Proteomes" id="UP000016986">
    <property type="component" value="Unassembled WGS sequence"/>
</dbReference>
<proteinExistence type="predicted"/>
<keyword evidence="3" id="KW-1185">Reference proteome</keyword>
<protein>
    <submittedName>
        <fullName evidence="2">Hypotheical conserved protein</fullName>
    </submittedName>
</protein>
<dbReference type="AlphaFoldDB" id="U2YF15"/>
<dbReference type="OrthoDB" id="9573at2157"/>
<evidence type="ECO:0000313" key="2">
    <source>
        <dbReference type="EMBL" id="GAD52521.1"/>
    </source>
</evidence>
<dbReference type="InterPro" id="IPR002878">
    <property type="entry name" value="ChsH2_C"/>
</dbReference>
<organism evidence="2 3">
    <name type="scientific">Halarchaeum acidiphilum MH1-52-1</name>
    <dbReference type="NCBI Taxonomy" id="1261545"/>
    <lineage>
        <taxon>Archaea</taxon>
        <taxon>Methanobacteriati</taxon>
        <taxon>Methanobacteriota</taxon>
        <taxon>Stenosarchaea group</taxon>
        <taxon>Halobacteria</taxon>
        <taxon>Halobacteriales</taxon>
        <taxon>Halobacteriaceae</taxon>
    </lineage>
</organism>
<dbReference type="Pfam" id="PF01796">
    <property type="entry name" value="OB_ChsH2_C"/>
    <property type="match status" value="1"/>
</dbReference>
<evidence type="ECO:0000259" key="1">
    <source>
        <dbReference type="Pfam" id="PF01796"/>
    </source>
</evidence>
<gene>
    <name evidence="2" type="ORF">MBEHAL_1281</name>
</gene>
<dbReference type="RefSeq" id="WP_020220717.1">
    <property type="nucleotide sequence ID" value="NZ_BANO01000008.1"/>
</dbReference>
<feature type="domain" description="ChsH2 C-terminal OB-fold" evidence="1">
    <location>
        <begin position="45"/>
        <end position="104"/>
    </location>
</feature>